<evidence type="ECO:0000259" key="2">
    <source>
        <dbReference type="PROSITE" id="PS50878"/>
    </source>
</evidence>
<evidence type="ECO:0000313" key="3">
    <source>
        <dbReference type="EMBL" id="KAA6395127.1"/>
    </source>
</evidence>
<dbReference type="PROSITE" id="PS50878">
    <property type="entry name" value="RT_POL"/>
    <property type="match status" value="1"/>
</dbReference>
<feature type="signal peptide" evidence="1">
    <location>
        <begin position="1"/>
        <end position="25"/>
    </location>
</feature>
<gene>
    <name evidence="3" type="ORF">EZS28_009348</name>
</gene>
<organism evidence="3 4">
    <name type="scientific">Streblomastix strix</name>
    <dbReference type="NCBI Taxonomy" id="222440"/>
    <lineage>
        <taxon>Eukaryota</taxon>
        <taxon>Metamonada</taxon>
        <taxon>Preaxostyla</taxon>
        <taxon>Oxymonadida</taxon>
        <taxon>Streblomastigidae</taxon>
        <taxon>Streblomastix</taxon>
    </lineage>
</organism>
<proteinExistence type="predicted"/>
<dbReference type="Gene3D" id="3.30.70.270">
    <property type="match status" value="1"/>
</dbReference>
<comment type="caution">
    <text evidence="3">The sequence shown here is derived from an EMBL/GenBank/DDBJ whole genome shotgun (WGS) entry which is preliminary data.</text>
</comment>
<evidence type="ECO:0000256" key="1">
    <source>
        <dbReference type="SAM" id="SignalP"/>
    </source>
</evidence>
<dbReference type="InterPro" id="IPR043502">
    <property type="entry name" value="DNA/RNA_pol_sf"/>
</dbReference>
<dbReference type="SUPFAM" id="SSF56672">
    <property type="entry name" value="DNA/RNA polymerases"/>
    <property type="match status" value="1"/>
</dbReference>
<sequence length="82" mass="9922">MPFGIQHYKIFLMLALIVVLSKIQRESDTRFLNYEEDLLILHQNEERLREQIQTVMMILETFGWIIVQKKCKVEPKQQINFL</sequence>
<dbReference type="Proteomes" id="UP000324800">
    <property type="component" value="Unassembled WGS sequence"/>
</dbReference>
<feature type="chain" id="PRO_5023913513" description="Reverse transcriptase domain-containing protein" evidence="1">
    <location>
        <begin position="26"/>
        <end position="82"/>
    </location>
</feature>
<name>A0A5J4WJF8_9EUKA</name>
<reference evidence="3 4" key="1">
    <citation type="submission" date="2019-03" db="EMBL/GenBank/DDBJ databases">
        <title>Single cell metagenomics reveals metabolic interactions within the superorganism composed of flagellate Streblomastix strix and complex community of Bacteroidetes bacteria on its surface.</title>
        <authorList>
            <person name="Treitli S.C."/>
            <person name="Kolisko M."/>
            <person name="Husnik F."/>
            <person name="Keeling P."/>
            <person name="Hampl V."/>
        </authorList>
    </citation>
    <scope>NUCLEOTIDE SEQUENCE [LARGE SCALE GENOMIC DNA]</scope>
    <source>
        <strain evidence="3">ST1C</strain>
    </source>
</reference>
<dbReference type="InterPro" id="IPR043128">
    <property type="entry name" value="Rev_trsase/Diguanyl_cyclase"/>
</dbReference>
<dbReference type="InterPro" id="IPR000477">
    <property type="entry name" value="RT_dom"/>
</dbReference>
<feature type="domain" description="Reverse transcriptase" evidence="2">
    <location>
        <begin position="1"/>
        <end position="82"/>
    </location>
</feature>
<dbReference type="EMBL" id="SNRW01001765">
    <property type="protein sequence ID" value="KAA6395127.1"/>
    <property type="molecule type" value="Genomic_DNA"/>
</dbReference>
<accession>A0A5J4WJF8</accession>
<dbReference type="AlphaFoldDB" id="A0A5J4WJF8"/>
<evidence type="ECO:0000313" key="4">
    <source>
        <dbReference type="Proteomes" id="UP000324800"/>
    </source>
</evidence>
<keyword evidence="1" id="KW-0732">Signal</keyword>
<protein>
    <recommendedName>
        <fullName evidence="2">Reverse transcriptase domain-containing protein</fullName>
    </recommendedName>
</protein>